<organism evidence="10 11">
    <name type="scientific">Arthrobacter subterraneus</name>
    <dbReference type="NCBI Taxonomy" id="335973"/>
    <lineage>
        <taxon>Bacteria</taxon>
        <taxon>Bacillati</taxon>
        <taxon>Actinomycetota</taxon>
        <taxon>Actinomycetes</taxon>
        <taxon>Micrococcales</taxon>
        <taxon>Micrococcaceae</taxon>
        <taxon>Arthrobacter</taxon>
    </lineage>
</organism>
<proteinExistence type="inferred from homology"/>
<protein>
    <submittedName>
        <fullName evidence="10">MFS transporter, DHA1 family, bicyclomycin/chloramphenicol resistance protein</fullName>
    </submittedName>
</protein>
<dbReference type="Pfam" id="PF07690">
    <property type="entry name" value="MFS_1"/>
    <property type="match status" value="1"/>
</dbReference>
<gene>
    <name evidence="10" type="ORF">SAMN04488693_104126</name>
</gene>
<dbReference type="STRING" id="335973.SAMN04488693_104126"/>
<dbReference type="Proteomes" id="UP000199258">
    <property type="component" value="Unassembled WGS sequence"/>
</dbReference>
<feature type="transmembrane region" description="Helical" evidence="8">
    <location>
        <begin position="320"/>
        <end position="340"/>
    </location>
</feature>
<comment type="subcellular location">
    <subcellularLocation>
        <location evidence="1">Cell membrane</location>
        <topology evidence="1">Multi-pass membrane protein</topology>
    </subcellularLocation>
</comment>
<feature type="transmembrane region" description="Helical" evidence="8">
    <location>
        <begin position="380"/>
        <end position="400"/>
    </location>
</feature>
<sequence length="467" mass="49491">MPGPGFGGLREASKIVIDSLWQPPFPVAGGYRLTGSPPFLRLQRRSAPSPRPNIRPVRYPLSTITHPGDALTRRQKLIYVIILGTLTALGPFTIDLYLPAFPALQDDLGVTEAAVQLTLTGTIIGFATGQLLVGPLSDKVGRRLPLIAATTVHVVASLGAALSTDIGMLMVFRVLQGVGAAGGGVVAMAMIRDLFSGYPLVRMLSYMALVNGMAPIFAPVIGSQLLVVMPWPGIFWFLAAYGFLVILAVSVFIIETLPAERRKASSSTALQRYRAVLTDRVFIGVLLVGGMNFSGLFSYLSASPFLFQDVYGLDPQQYGLLFAVNSLGIVAAVQISARVVRRVGPQWIIAASTAAMLVMALLMILFDYLEFGFWGTAVPLWFYISAAGFTFPCVQVLALANHGAQAGTAASLLGATTFGLAGVISPIVGVLGIGSATPMAGVMAVCIAFGILFLWTIVRPRSVPSIS</sequence>
<evidence type="ECO:0000256" key="4">
    <source>
        <dbReference type="ARBA" id="ARBA00022475"/>
    </source>
</evidence>
<dbReference type="NCBIfam" id="TIGR00710">
    <property type="entry name" value="efflux_Bcr_CflA"/>
    <property type="match status" value="1"/>
</dbReference>
<keyword evidence="6 8" id="KW-1133">Transmembrane helix</keyword>
<feature type="transmembrane region" description="Helical" evidence="8">
    <location>
        <begin position="114"/>
        <end position="134"/>
    </location>
</feature>
<dbReference type="InterPro" id="IPR020846">
    <property type="entry name" value="MFS_dom"/>
</dbReference>
<evidence type="ECO:0000313" key="10">
    <source>
        <dbReference type="EMBL" id="SDH93819.1"/>
    </source>
</evidence>
<dbReference type="FunFam" id="1.20.1720.10:FF:000005">
    <property type="entry name" value="Bcr/CflA family efflux transporter"/>
    <property type="match status" value="1"/>
</dbReference>
<dbReference type="AlphaFoldDB" id="A0A1G8GHD1"/>
<dbReference type="PANTHER" id="PTHR23502:SF132">
    <property type="entry name" value="POLYAMINE TRANSPORTER 2-RELATED"/>
    <property type="match status" value="1"/>
</dbReference>
<dbReference type="GO" id="GO:1990961">
    <property type="term" value="P:xenobiotic detoxification by transmembrane export across the plasma membrane"/>
    <property type="evidence" value="ECO:0007669"/>
    <property type="project" value="InterPro"/>
</dbReference>
<dbReference type="Gene3D" id="1.20.1720.10">
    <property type="entry name" value="Multidrug resistance protein D"/>
    <property type="match status" value="1"/>
</dbReference>
<evidence type="ECO:0000256" key="2">
    <source>
        <dbReference type="ARBA" id="ARBA00006236"/>
    </source>
</evidence>
<evidence type="ECO:0000256" key="8">
    <source>
        <dbReference type="SAM" id="Phobius"/>
    </source>
</evidence>
<feature type="transmembrane region" description="Helical" evidence="8">
    <location>
        <begin position="203"/>
        <end position="222"/>
    </location>
</feature>
<feature type="transmembrane region" description="Helical" evidence="8">
    <location>
        <begin position="281"/>
        <end position="300"/>
    </location>
</feature>
<dbReference type="GO" id="GO:0005886">
    <property type="term" value="C:plasma membrane"/>
    <property type="evidence" value="ECO:0007669"/>
    <property type="project" value="UniProtKB-SubCell"/>
</dbReference>
<dbReference type="EMBL" id="FNDT01000004">
    <property type="protein sequence ID" value="SDH93819.1"/>
    <property type="molecule type" value="Genomic_DNA"/>
</dbReference>
<dbReference type="InterPro" id="IPR004812">
    <property type="entry name" value="Efflux_drug-R_Bcr/CmlA"/>
</dbReference>
<evidence type="ECO:0000256" key="6">
    <source>
        <dbReference type="ARBA" id="ARBA00022989"/>
    </source>
</evidence>
<feature type="transmembrane region" description="Helical" evidence="8">
    <location>
        <begin position="439"/>
        <end position="458"/>
    </location>
</feature>
<feature type="transmembrane region" description="Helical" evidence="8">
    <location>
        <begin position="412"/>
        <end position="433"/>
    </location>
</feature>
<evidence type="ECO:0000256" key="5">
    <source>
        <dbReference type="ARBA" id="ARBA00022692"/>
    </source>
</evidence>
<dbReference type="InterPro" id="IPR036259">
    <property type="entry name" value="MFS_trans_sf"/>
</dbReference>
<evidence type="ECO:0000256" key="1">
    <source>
        <dbReference type="ARBA" id="ARBA00004651"/>
    </source>
</evidence>
<accession>A0A1G8GHD1</accession>
<keyword evidence="3" id="KW-0813">Transport</keyword>
<dbReference type="PANTHER" id="PTHR23502">
    <property type="entry name" value="MAJOR FACILITATOR SUPERFAMILY"/>
    <property type="match status" value="1"/>
</dbReference>
<dbReference type="SUPFAM" id="SSF103473">
    <property type="entry name" value="MFS general substrate transporter"/>
    <property type="match status" value="1"/>
</dbReference>
<keyword evidence="4" id="KW-1003">Cell membrane</keyword>
<feature type="transmembrane region" description="Helical" evidence="8">
    <location>
        <begin position="170"/>
        <end position="191"/>
    </location>
</feature>
<keyword evidence="5 8" id="KW-0812">Transmembrane</keyword>
<feature type="transmembrane region" description="Helical" evidence="8">
    <location>
        <begin position="146"/>
        <end position="164"/>
    </location>
</feature>
<keyword evidence="7 8" id="KW-0472">Membrane</keyword>
<feature type="transmembrane region" description="Helical" evidence="8">
    <location>
        <begin position="347"/>
        <end position="368"/>
    </location>
</feature>
<feature type="transmembrane region" description="Helical" evidence="8">
    <location>
        <begin position="234"/>
        <end position="254"/>
    </location>
</feature>
<evidence type="ECO:0000256" key="3">
    <source>
        <dbReference type="ARBA" id="ARBA00022448"/>
    </source>
</evidence>
<feature type="transmembrane region" description="Helical" evidence="8">
    <location>
        <begin position="77"/>
        <end position="94"/>
    </location>
</feature>
<evidence type="ECO:0000259" key="9">
    <source>
        <dbReference type="PROSITE" id="PS50850"/>
    </source>
</evidence>
<reference evidence="10 11" key="1">
    <citation type="submission" date="2016-10" db="EMBL/GenBank/DDBJ databases">
        <authorList>
            <person name="de Groot N.N."/>
        </authorList>
    </citation>
    <scope>NUCLEOTIDE SEQUENCE [LARGE SCALE GENOMIC DNA]</scope>
    <source>
        <strain evidence="10 11">NP_1H</strain>
    </source>
</reference>
<dbReference type="CDD" id="cd17320">
    <property type="entry name" value="MFS_MdfA_MDR_like"/>
    <property type="match status" value="1"/>
</dbReference>
<feature type="domain" description="Major facilitator superfamily (MFS) profile" evidence="9">
    <location>
        <begin position="76"/>
        <end position="462"/>
    </location>
</feature>
<evidence type="ECO:0000313" key="11">
    <source>
        <dbReference type="Proteomes" id="UP000199258"/>
    </source>
</evidence>
<comment type="similarity">
    <text evidence="2">Belongs to the major facilitator superfamily. Bcr/CmlA family.</text>
</comment>
<evidence type="ECO:0000256" key="7">
    <source>
        <dbReference type="ARBA" id="ARBA00023136"/>
    </source>
</evidence>
<dbReference type="PROSITE" id="PS00216">
    <property type="entry name" value="SUGAR_TRANSPORT_1"/>
    <property type="match status" value="1"/>
</dbReference>
<dbReference type="InterPro" id="IPR005829">
    <property type="entry name" value="Sugar_transporter_CS"/>
</dbReference>
<keyword evidence="11" id="KW-1185">Reference proteome</keyword>
<name>A0A1G8GHD1_9MICC</name>
<dbReference type="InterPro" id="IPR011701">
    <property type="entry name" value="MFS"/>
</dbReference>
<dbReference type="GO" id="GO:0042910">
    <property type="term" value="F:xenobiotic transmembrane transporter activity"/>
    <property type="evidence" value="ECO:0007669"/>
    <property type="project" value="InterPro"/>
</dbReference>
<dbReference type="PROSITE" id="PS50850">
    <property type="entry name" value="MFS"/>
    <property type="match status" value="1"/>
</dbReference>